<evidence type="ECO:0008006" key="3">
    <source>
        <dbReference type="Google" id="ProtNLM"/>
    </source>
</evidence>
<name>A0A1N6FVZ6_9SPHN</name>
<dbReference type="OrthoDB" id="190583at2"/>
<protein>
    <recommendedName>
        <fullName evidence="3">DOMON-like domain-containing protein</fullName>
    </recommendedName>
</protein>
<sequence length="178" mass="19812">MRLSLQCHPDTPGEAVTAVSVHLNWSPGKALVLDYWVEGDCSSIIWPTGEAATRADGLWQTTCLELFVRQGQGPGYAEYNFSPDTRWAAYAFGDYREDMQPLHLADPPRVTQVETSDPKATQVRVMLNEASLTATDLIGLSAIIEEKDGRKSCWSLAHPTGKPDFHHRDCFVHQLRAT</sequence>
<dbReference type="AlphaFoldDB" id="A0A1N6FVZ6"/>
<reference evidence="2" key="1">
    <citation type="submission" date="2016-11" db="EMBL/GenBank/DDBJ databases">
        <authorList>
            <person name="Varghese N."/>
            <person name="Submissions S."/>
        </authorList>
    </citation>
    <scope>NUCLEOTIDE SEQUENCE [LARGE SCALE GENOMIC DNA]</scope>
    <source>
        <strain evidence="2">DSM 22363</strain>
    </source>
</reference>
<dbReference type="Gene3D" id="2.60.40.1190">
    <property type="match status" value="1"/>
</dbReference>
<proteinExistence type="predicted"/>
<dbReference type="CDD" id="cd09627">
    <property type="entry name" value="DOMON_murB_like"/>
    <property type="match status" value="1"/>
</dbReference>
<evidence type="ECO:0000313" key="1">
    <source>
        <dbReference type="EMBL" id="SIN99370.1"/>
    </source>
</evidence>
<dbReference type="Proteomes" id="UP000185192">
    <property type="component" value="Unassembled WGS sequence"/>
</dbReference>
<dbReference type="EMBL" id="FSQW01000002">
    <property type="protein sequence ID" value="SIN99370.1"/>
    <property type="molecule type" value="Genomic_DNA"/>
</dbReference>
<gene>
    <name evidence="1" type="ORF">SAMN02745824_2567</name>
</gene>
<dbReference type="STRING" id="1123272.SAMN02745824_2567"/>
<keyword evidence="2" id="KW-1185">Reference proteome</keyword>
<dbReference type="RefSeq" id="WP_074205577.1">
    <property type="nucleotide sequence ID" value="NZ_FSQW01000002.1"/>
</dbReference>
<organism evidence="1 2">
    <name type="scientific">Parasphingorhabdus marina DSM 22363</name>
    <dbReference type="NCBI Taxonomy" id="1123272"/>
    <lineage>
        <taxon>Bacteria</taxon>
        <taxon>Pseudomonadati</taxon>
        <taxon>Pseudomonadota</taxon>
        <taxon>Alphaproteobacteria</taxon>
        <taxon>Sphingomonadales</taxon>
        <taxon>Sphingomonadaceae</taxon>
        <taxon>Parasphingorhabdus</taxon>
    </lineage>
</organism>
<accession>A0A1N6FVZ6</accession>
<evidence type="ECO:0000313" key="2">
    <source>
        <dbReference type="Proteomes" id="UP000185192"/>
    </source>
</evidence>